<comment type="cofactor">
    <cofactor evidence="1 9">
        <name>pyridoxal 5'-phosphate</name>
        <dbReference type="ChEBI" id="CHEBI:597326"/>
    </cofactor>
</comment>
<dbReference type="Gene3D" id="3.40.640.10">
    <property type="entry name" value="Type I PLP-dependent aspartate aminotransferase-like (Major domain)"/>
    <property type="match status" value="1"/>
</dbReference>
<dbReference type="InterPro" id="IPR015424">
    <property type="entry name" value="PyrdxlP-dep_Trfase"/>
</dbReference>
<dbReference type="CDD" id="cd00610">
    <property type="entry name" value="OAT_like"/>
    <property type="match status" value="1"/>
</dbReference>
<gene>
    <name evidence="9 10" type="primary">bioA</name>
    <name evidence="10" type="ORF">QWY31_07975</name>
</gene>
<protein>
    <recommendedName>
        <fullName evidence="9">Adenosylmethionine-8-amino-7-oxononanoate aminotransferase</fullName>
        <ecNumber evidence="9">2.6.1.62</ecNumber>
    </recommendedName>
    <alternativeName>
        <fullName evidence="9">7,8-diamino-pelargonic acid aminotransferase</fullName>
        <shortName evidence="9">DAPA AT</shortName>
        <shortName evidence="9">DAPA aminotransferase</shortName>
    </alternativeName>
    <alternativeName>
        <fullName evidence="9">7,8-diaminononanoate synthase</fullName>
        <shortName evidence="9">DANS</shortName>
    </alternativeName>
    <alternativeName>
        <fullName evidence="9">Diaminopelargonic acid synthase</fullName>
    </alternativeName>
</protein>
<comment type="catalytic activity">
    <reaction evidence="8 9">
        <text>(8S)-8-amino-7-oxononanoate + S-adenosyl-L-methionine = S-adenosyl-4-methylsulfanyl-2-oxobutanoate + (7R,8S)-7,8-diammoniononanoate</text>
        <dbReference type="Rhea" id="RHEA:16861"/>
        <dbReference type="ChEBI" id="CHEBI:16490"/>
        <dbReference type="ChEBI" id="CHEBI:59789"/>
        <dbReference type="ChEBI" id="CHEBI:149468"/>
        <dbReference type="ChEBI" id="CHEBI:149469"/>
        <dbReference type="EC" id="2.6.1.62"/>
    </reaction>
</comment>
<evidence type="ECO:0000256" key="7">
    <source>
        <dbReference type="ARBA" id="ARBA00022898"/>
    </source>
</evidence>
<feature type="binding site" evidence="9">
    <location>
        <position position="266"/>
    </location>
    <ligand>
        <name>substrate</name>
    </ligand>
</feature>
<keyword evidence="5 9" id="KW-0949">S-adenosyl-L-methionine</keyword>
<feature type="binding site" evidence="9">
    <location>
        <position position="143"/>
    </location>
    <ligand>
        <name>substrate</name>
    </ligand>
</feature>
<evidence type="ECO:0000256" key="2">
    <source>
        <dbReference type="ARBA" id="ARBA00005063"/>
    </source>
</evidence>
<dbReference type="Gene3D" id="3.90.1150.10">
    <property type="entry name" value="Aspartate Aminotransferase, domain 1"/>
    <property type="match status" value="1"/>
</dbReference>
<evidence type="ECO:0000256" key="5">
    <source>
        <dbReference type="ARBA" id="ARBA00022691"/>
    </source>
</evidence>
<evidence type="ECO:0000256" key="9">
    <source>
        <dbReference type="HAMAP-Rule" id="MF_00834"/>
    </source>
</evidence>
<keyword evidence="4 9" id="KW-0808">Transferase</keyword>
<dbReference type="Pfam" id="PF00202">
    <property type="entry name" value="Aminotran_3"/>
    <property type="match status" value="1"/>
</dbReference>
<dbReference type="NCBIfam" id="TIGR00508">
    <property type="entry name" value="bioA"/>
    <property type="match status" value="1"/>
</dbReference>
<dbReference type="GO" id="GO:0004015">
    <property type="term" value="F:adenosylmethionine-8-amino-7-oxononanoate transaminase activity"/>
    <property type="evidence" value="ECO:0007669"/>
    <property type="project" value="UniProtKB-EC"/>
</dbReference>
<evidence type="ECO:0000256" key="1">
    <source>
        <dbReference type="ARBA" id="ARBA00001933"/>
    </source>
</evidence>
<evidence type="ECO:0000313" key="11">
    <source>
        <dbReference type="Proteomes" id="UP001168552"/>
    </source>
</evidence>
<comment type="caution">
    <text evidence="10">The sequence shown here is derived from an EMBL/GenBank/DDBJ whole genome shotgun (WGS) entry which is preliminary data.</text>
</comment>
<keyword evidence="11" id="KW-1185">Reference proteome</keyword>
<comment type="subunit">
    <text evidence="9">Homodimer.</text>
</comment>
<comment type="subcellular location">
    <subcellularLocation>
        <location evidence="9">Cytoplasm</location>
    </subcellularLocation>
</comment>
<dbReference type="InterPro" id="IPR049704">
    <property type="entry name" value="Aminotrans_3_PPA_site"/>
</dbReference>
<dbReference type="EMBL" id="JAUHJS010000003">
    <property type="protein sequence ID" value="MDN4165435.1"/>
    <property type="molecule type" value="Genomic_DNA"/>
</dbReference>
<evidence type="ECO:0000256" key="3">
    <source>
        <dbReference type="ARBA" id="ARBA00022576"/>
    </source>
</evidence>
<evidence type="ECO:0000256" key="4">
    <source>
        <dbReference type="ARBA" id="ARBA00022679"/>
    </source>
</evidence>
<keyword evidence="7 9" id="KW-0663">Pyridoxal phosphate</keyword>
<evidence type="ECO:0000256" key="8">
    <source>
        <dbReference type="ARBA" id="ARBA00048449"/>
    </source>
</evidence>
<keyword evidence="6 9" id="KW-0093">Biotin biosynthesis</keyword>
<feature type="binding site" evidence="9">
    <location>
        <position position="237"/>
    </location>
    <ligand>
        <name>pyridoxal 5'-phosphate</name>
        <dbReference type="ChEBI" id="CHEBI:597326"/>
    </ligand>
</feature>
<dbReference type="EC" id="2.6.1.62" evidence="9"/>
<dbReference type="Proteomes" id="UP001168552">
    <property type="component" value="Unassembled WGS sequence"/>
</dbReference>
<feature type="site" description="Participates in the substrate recognition with KAPA and in a stacking interaction with the adenine ring of SAM" evidence="9">
    <location>
        <position position="16"/>
    </location>
</feature>
<evidence type="ECO:0000313" key="10">
    <source>
        <dbReference type="EMBL" id="MDN4165435.1"/>
    </source>
</evidence>
<feature type="binding site" evidence="9">
    <location>
        <begin position="301"/>
        <end position="302"/>
    </location>
    <ligand>
        <name>pyridoxal 5'-phosphate</name>
        <dbReference type="ChEBI" id="CHEBI:597326"/>
    </ligand>
</feature>
<dbReference type="InterPro" id="IPR005814">
    <property type="entry name" value="Aminotrans_3"/>
</dbReference>
<comment type="function">
    <text evidence="9">Catalyzes the transfer of the alpha-amino group from S-adenosyl-L-methionine (SAM) to 7-keto-8-aminopelargonic acid (KAPA) to form 7,8-diaminopelargonic acid (DAPA). It is the only aminotransferase known to utilize SAM as an amino donor.</text>
</comment>
<dbReference type="InterPro" id="IPR015421">
    <property type="entry name" value="PyrdxlP-dep_Trfase_major"/>
</dbReference>
<organism evidence="10 11">
    <name type="scientific">Shiella aurantiaca</name>
    <dbReference type="NCBI Taxonomy" id="3058365"/>
    <lineage>
        <taxon>Bacteria</taxon>
        <taxon>Pseudomonadati</taxon>
        <taxon>Bacteroidota</taxon>
        <taxon>Cytophagia</taxon>
        <taxon>Cytophagales</taxon>
        <taxon>Shiellaceae</taxon>
        <taxon>Shiella</taxon>
    </lineage>
</organism>
<feature type="binding site" evidence="9">
    <location>
        <position position="391"/>
    </location>
    <ligand>
        <name>substrate</name>
    </ligand>
</feature>
<dbReference type="RefSeq" id="WP_320003960.1">
    <property type="nucleotide sequence ID" value="NZ_JAUHJS010000003.1"/>
</dbReference>
<comment type="pathway">
    <text evidence="2 9">Cofactor biosynthesis; biotin biosynthesis; 7,8-diaminononanoate from 8-amino-7-oxononanoate (SAM route): step 1/1.</text>
</comment>
<feature type="modified residue" description="N6-(pyridoxal phosphate)lysine" evidence="9">
    <location>
        <position position="266"/>
    </location>
</feature>
<keyword evidence="3 9" id="KW-0032">Aminotransferase</keyword>
<dbReference type="HAMAP" id="MF_00834">
    <property type="entry name" value="BioA"/>
    <property type="match status" value="1"/>
</dbReference>
<accession>A0ABT8F4Q4</accession>
<dbReference type="PANTHER" id="PTHR42684:SF3">
    <property type="entry name" value="ADENOSYLMETHIONINE-8-AMINO-7-OXONONANOATE AMINOTRANSFERASE"/>
    <property type="match status" value="1"/>
</dbReference>
<sequence length="425" mass="47198">MSTILDNDKEYIWHPFTPLKGMPDPLPIVKAEGAYLYTESGQKILDAVSSWWVNLHGHAHPNIVKAIAEQAATLEHVIFAGFTHKPATELAKKLVSIFPEGIKKVFYSDNGSTSVEVALKMAIQYWFNKGIEKKRIIAFEGAYHGDTFGSMSVGDRSVFSMPFQPYLFEVTFLPFPTIDNREEVINLLSQTLEKGDVAACIYEPLVQGASGMRIYPQEILDEVIHLAKQHQALCIADEVMTGFGRTGKLFASEYLSLPPDIICVSKGITGGFLPLGVTACSVEIIHAFDTADTLKTFYHGHSYTANPIACAAALASFDLLVSEETQSKIQEIADSHRNWAETVKNHPKVVKVECLGTILVIEINTGEGSSYFSEIRTKIYPYFLSKNILLRPLGNTIYCMPPYCITKEELNTIYSEINAFLATLH</sequence>
<evidence type="ECO:0000256" key="6">
    <source>
        <dbReference type="ARBA" id="ARBA00022756"/>
    </source>
</evidence>
<proteinExistence type="inferred from homology"/>
<dbReference type="InterPro" id="IPR005815">
    <property type="entry name" value="BioA"/>
</dbReference>
<dbReference type="SUPFAM" id="SSF53383">
    <property type="entry name" value="PLP-dependent transferases"/>
    <property type="match status" value="1"/>
</dbReference>
<feature type="binding site" evidence="9">
    <location>
        <begin position="111"/>
        <end position="112"/>
    </location>
    <ligand>
        <name>pyridoxal 5'-phosphate</name>
        <dbReference type="ChEBI" id="CHEBI:597326"/>
    </ligand>
</feature>
<keyword evidence="9" id="KW-0963">Cytoplasm</keyword>
<comment type="similarity">
    <text evidence="9">Belongs to the class-III pyridoxal-phosphate-dependent aminotransferase family. BioA subfamily.</text>
</comment>
<name>A0ABT8F4Q4_9BACT</name>
<reference evidence="10" key="1">
    <citation type="submission" date="2023-06" db="EMBL/GenBank/DDBJ databases">
        <title>Cytophagales bacterium Strain LB-30, isolated from soil.</title>
        <authorList>
            <person name="Liu B."/>
        </authorList>
    </citation>
    <scope>NUCLEOTIDE SEQUENCE</scope>
    <source>
        <strain evidence="10">LB-30</strain>
    </source>
</reference>
<feature type="binding site" evidence="9">
    <location>
        <position position="51"/>
    </location>
    <ligand>
        <name>substrate</name>
    </ligand>
</feature>
<dbReference type="PROSITE" id="PS00600">
    <property type="entry name" value="AA_TRANSFER_CLASS_3"/>
    <property type="match status" value="1"/>
</dbReference>
<dbReference type="PANTHER" id="PTHR42684">
    <property type="entry name" value="ADENOSYLMETHIONINE-8-AMINO-7-OXONONANOATE AMINOTRANSFERASE"/>
    <property type="match status" value="1"/>
</dbReference>
<dbReference type="NCBIfam" id="NF004624">
    <property type="entry name" value="PRK05964.1"/>
    <property type="match status" value="1"/>
</dbReference>
<dbReference type="InterPro" id="IPR015422">
    <property type="entry name" value="PyrdxlP-dep_Trfase_small"/>
</dbReference>
<feature type="binding site" evidence="9">
    <location>
        <position position="300"/>
    </location>
    <ligand>
        <name>substrate</name>
    </ligand>
</feature>